<dbReference type="SUPFAM" id="SSF53474">
    <property type="entry name" value="alpha/beta-Hydrolases"/>
    <property type="match status" value="1"/>
</dbReference>
<dbReference type="InterPro" id="IPR000073">
    <property type="entry name" value="AB_hydrolase_1"/>
</dbReference>
<dbReference type="AlphaFoldDB" id="A0A382VS12"/>
<sequence length="104" mass="11787">MTKEAESKGLSLYQAAKEVGVSFSREWEPKSKFVKANGMKFHYLEWGDTSNPVIVMLHGFAQQAHSWDFVALAFADRYRVIAIDQRGHGDSDWATDGDYTPETQ</sequence>
<dbReference type="PANTHER" id="PTHR43329">
    <property type="entry name" value="EPOXIDE HYDROLASE"/>
    <property type="match status" value="1"/>
</dbReference>
<evidence type="ECO:0000313" key="2">
    <source>
        <dbReference type="EMBL" id="SVD48688.1"/>
    </source>
</evidence>
<dbReference type="EMBL" id="UINC01153780">
    <property type="protein sequence ID" value="SVD48688.1"/>
    <property type="molecule type" value="Genomic_DNA"/>
</dbReference>
<dbReference type="Gene3D" id="3.40.50.1820">
    <property type="entry name" value="alpha/beta hydrolase"/>
    <property type="match status" value="1"/>
</dbReference>
<evidence type="ECO:0000259" key="1">
    <source>
        <dbReference type="Pfam" id="PF00561"/>
    </source>
</evidence>
<dbReference type="InterPro" id="IPR029058">
    <property type="entry name" value="AB_hydrolase_fold"/>
</dbReference>
<proteinExistence type="predicted"/>
<feature type="non-terminal residue" evidence="2">
    <location>
        <position position="104"/>
    </location>
</feature>
<protein>
    <recommendedName>
        <fullName evidence="1">AB hydrolase-1 domain-containing protein</fullName>
    </recommendedName>
</protein>
<reference evidence="2" key="1">
    <citation type="submission" date="2018-05" db="EMBL/GenBank/DDBJ databases">
        <authorList>
            <person name="Lanie J.A."/>
            <person name="Ng W.-L."/>
            <person name="Kazmierczak K.M."/>
            <person name="Andrzejewski T.M."/>
            <person name="Davidsen T.M."/>
            <person name="Wayne K.J."/>
            <person name="Tettelin H."/>
            <person name="Glass J.I."/>
            <person name="Rusch D."/>
            <person name="Podicherti R."/>
            <person name="Tsui H.-C.T."/>
            <person name="Winkler M.E."/>
        </authorList>
    </citation>
    <scope>NUCLEOTIDE SEQUENCE</scope>
</reference>
<dbReference type="Pfam" id="PF00561">
    <property type="entry name" value="Abhydrolase_1"/>
    <property type="match status" value="1"/>
</dbReference>
<organism evidence="2">
    <name type="scientific">marine metagenome</name>
    <dbReference type="NCBI Taxonomy" id="408172"/>
    <lineage>
        <taxon>unclassified sequences</taxon>
        <taxon>metagenomes</taxon>
        <taxon>ecological metagenomes</taxon>
    </lineage>
</organism>
<gene>
    <name evidence="2" type="ORF">METZ01_LOCUS401542</name>
</gene>
<accession>A0A382VS12</accession>
<name>A0A382VS12_9ZZZZ</name>
<feature type="domain" description="AB hydrolase-1" evidence="1">
    <location>
        <begin position="52"/>
        <end position="100"/>
    </location>
</feature>